<evidence type="ECO:0000313" key="2">
    <source>
        <dbReference type="Proteomes" id="UP000230233"/>
    </source>
</evidence>
<reference evidence="2" key="1">
    <citation type="submission" date="2017-10" db="EMBL/GenBank/DDBJ databases">
        <title>Rapid genome shrinkage in a self-fertile nematode reveals novel sperm competition proteins.</title>
        <authorList>
            <person name="Yin D."/>
            <person name="Schwarz E.M."/>
            <person name="Thomas C.G."/>
            <person name="Felde R.L."/>
            <person name="Korf I.F."/>
            <person name="Cutter A.D."/>
            <person name="Schartner C.M."/>
            <person name="Ralston E.J."/>
            <person name="Meyer B.J."/>
            <person name="Haag E.S."/>
        </authorList>
    </citation>
    <scope>NUCLEOTIDE SEQUENCE [LARGE SCALE GENOMIC DNA]</scope>
    <source>
        <strain evidence="2">JU1422</strain>
    </source>
</reference>
<dbReference type="PANTHER" id="PTHR22716:SF1">
    <property type="entry name" value="ETS CLASS TRANSCRIPTION FACTOR-RELATED"/>
    <property type="match status" value="1"/>
</dbReference>
<keyword evidence="2" id="KW-1185">Reference proteome</keyword>
<organism evidence="1 2">
    <name type="scientific">Caenorhabditis nigoni</name>
    <dbReference type="NCBI Taxonomy" id="1611254"/>
    <lineage>
        <taxon>Eukaryota</taxon>
        <taxon>Metazoa</taxon>
        <taxon>Ecdysozoa</taxon>
        <taxon>Nematoda</taxon>
        <taxon>Chromadorea</taxon>
        <taxon>Rhabditida</taxon>
        <taxon>Rhabditina</taxon>
        <taxon>Rhabditomorpha</taxon>
        <taxon>Rhabditoidea</taxon>
        <taxon>Rhabditidae</taxon>
        <taxon>Peloderinae</taxon>
        <taxon>Caenorhabditis</taxon>
    </lineage>
</organism>
<dbReference type="EMBL" id="PDUG01000005">
    <property type="protein sequence ID" value="PIC29623.1"/>
    <property type="molecule type" value="Genomic_DNA"/>
</dbReference>
<accession>A0A2G5TQV5</accession>
<proteinExistence type="predicted"/>
<comment type="caution">
    <text evidence="1">The sequence shown here is derived from an EMBL/GenBank/DDBJ whole genome shotgun (WGS) entry which is preliminary data.</text>
</comment>
<sequence length="163" mass="18856">MNEAVVKQEVIEEPCNFAFKTGEYVEVKQEEIERKPENLLEKEIKTEPIDFVENNNAIFEDVPEVSTLKCEICQEIMPRKLLKLITMKEDKTVLSELFKVGGSLETMTTYVCVSHIQTIIDQNGGKVKRSSTPFEKLLLSFIRRNKYLIKAINHENRNAEFVT</sequence>
<name>A0A2G5TQV5_9PELO</name>
<dbReference type="AlphaFoldDB" id="A0A2G5TQV5"/>
<evidence type="ECO:0000313" key="1">
    <source>
        <dbReference type="EMBL" id="PIC29623.1"/>
    </source>
</evidence>
<dbReference type="Proteomes" id="UP000230233">
    <property type="component" value="Chromosome V"/>
</dbReference>
<protein>
    <submittedName>
        <fullName evidence="1">Uncharacterized protein</fullName>
    </submittedName>
</protein>
<dbReference type="GO" id="GO:0040027">
    <property type="term" value="P:negative regulation of vulval development"/>
    <property type="evidence" value="ECO:0007669"/>
    <property type="project" value="InterPro"/>
</dbReference>
<dbReference type="InterPro" id="IPR040129">
    <property type="entry name" value="Lin-15B-like"/>
</dbReference>
<gene>
    <name evidence="1" type="primary">Cnig_chr_V.g21145</name>
    <name evidence="1" type="ORF">B9Z55_021145</name>
</gene>
<dbReference type="PANTHER" id="PTHR22716">
    <property type="entry name" value="ETS CLASS TRANSCRIPTION FACTOR-RELATED-RELATED"/>
    <property type="match status" value="1"/>
</dbReference>